<dbReference type="CDD" id="cd13540">
    <property type="entry name" value="PBP2_ModA_WtpA"/>
    <property type="match status" value="1"/>
</dbReference>
<dbReference type="GO" id="GO:0030973">
    <property type="term" value="F:molybdate ion binding"/>
    <property type="evidence" value="ECO:0007669"/>
    <property type="project" value="TreeGrafter"/>
</dbReference>
<sequence>MTRPRSALALPLAVLSLLGCDAAPRADAARPLTVWAAASLTRPVRAALDSFTARTGVPTRLETQSSLELARRITELGETPDVLLLADRAVFPALLAPRHVARWTLFARNRIVLAWGPRSRHAAEIVRAERWWEVLERPGVEVGRADPATDPSGYRTLLVFQLAERHYGVPGLEARLLAAAPPRNVRPREADQIALVETGVLDYVWTYENLARAAHLSFRELPAAVDLSSVADSATYAAASVRVPGRARGDSVTFRGEPIAYALAIPRAAPQPDAAARLTAYLLSADGRRVLRAHALDALETPVEVAAPAP</sequence>
<comment type="caution">
    <text evidence="3">The sequence shown here is derived from an EMBL/GenBank/DDBJ whole genome shotgun (WGS) entry which is preliminary data.</text>
</comment>
<dbReference type="Gene3D" id="3.40.190.10">
    <property type="entry name" value="Periplasmic binding protein-like II"/>
    <property type="match status" value="2"/>
</dbReference>
<dbReference type="InterPro" id="IPR050682">
    <property type="entry name" value="ModA/WtpA"/>
</dbReference>
<protein>
    <submittedName>
        <fullName evidence="3">Tungstate ABC transporter substrate-binding protein WtpA</fullName>
    </submittedName>
</protein>
<accession>A0AA37V2N6</accession>
<keyword evidence="4" id="KW-1185">Reference proteome</keyword>
<dbReference type="RefSeq" id="WP_284352528.1">
    <property type="nucleotide sequence ID" value="NZ_BRXS01000007.1"/>
</dbReference>
<dbReference type="GO" id="GO:0015689">
    <property type="term" value="P:molybdate ion transport"/>
    <property type="evidence" value="ECO:0007669"/>
    <property type="project" value="TreeGrafter"/>
</dbReference>
<reference evidence="3" key="1">
    <citation type="submission" date="2022-08" db="EMBL/GenBank/DDBJ databases">
        <title>Draft genome sequencing of Roseisolibacter agri AW1220.</title>
        <authorList>
            <person name="Tobiishi Y."/>
            <person name="Tonouchi A."/>
        </authorList>
    </citation>
    <scope>NUCLEOTIDE SEQUENCE</scope>
    <source>
        <strain evidence="3">AW1220</strain>
    </source>
</reference>
<dbReference type="SUPFAM" id="SSF53850">
    <property type="entry name" value="Periplasmic binding protein-like II"/>
    <property type="match status" value="1"/>
</dbReference>
<name>A0AA37V2N6_9BACT</name>
<evidence type="ECO:0000313" key="3">
    <source>
        <dbReference type="EMBL" id="GLC28105.1"/>
    </source>
</evidence>
<dbReference type="PANTHER" id="PTHR30632:SF16">
    <property type="entry name" value="MOLYBDATE_TUNGSTATE-BINDING PROTEIN WTPA"/>
    <property type="match status" value="1"/>
</dbReference>
<dbReference type="AlphaFoldDB" id="A0AA37V2N6"/>
<gene>
    <name evidence="3" type="ORF">rosag_46180</name>
</gene>
<evidence type="ECO:0000256" key="1">
    <source>
        <dbReference type="ARBA" id="ARBA00009438"/>
    </source>
</evidence>
<feature type="chain" id="PRO_5041433153" evidence="2">
    <location>
        <begin position="23"/>
        <end position="310"/>
    </location>
</feature>
<organism evidence="3 4">
    <name type="scientific">Roseisolibacter agri</name>
    <dbReference type="NCBI Taxonomy" id="2014610"/>
    <lineage>
        <taxon>Bacteria</taxon>
        <taxon>Pseudomonadati</taxon>
        <taxon>Gemmatimonadota</taxon>
        <taxon>Gemmatimonadia</taxon>
        <taxon>Gemmatimonadales</taxon>
        <taxon>Gemmatimonadaceae</taxon>
        <taxon>Roseisolibacter</taxon>
    </lineage>
</organism>
<keyword evidence="2" id="KW-0732">Signal</keyword>
<dbReference type="Pfam" id="PF13531">
    <property type="entry name" value="SBP_bac_11"/>
    <property type="match status" value="1"/>
</dbReference>
<feature type="signal peptide" evidence="2">
    <location>
        <begin position="1"/>
        <end position="22"/>
    </location>
</feature>
<proteinExistence type="inferred from homology"/>
<dbReference type="EMBL" id="BRXS01000007">
    <property type="protein sequence ID" value="GLC28105.1"/>
    <property type="molecule type" value="Genomic_DNA"/>
</dbReference>
<evidence type="ECO:0000313" key="4">
    <source>
        <dbReference type="Proteomes" id="UP001161325"/>
    </source>
</evidence>
<dbReference type="PROSITE" id="PS51257">
    <property type="entry name" value="PROKAR_LIPOPROTEIN"/>
    <property type="match status" value="1"/>
</dbReference>
<dbReference type="Proteomes" id="UP001161325">
    <property type="component" value="Unassembled WGS sequence"/>
</dbReference>
<evidence type="ECO:0000256" key="2">
    <source>
        <dbReference type="SAM" id="SignalP"/>
    </source>
</evidence>
<comment type="similarity">
    <text evidence="1">Belongs to the bacterial solute-binding protein 1 family. WtpA subfamily.</text>
</comment>
<dbReference type="PANTHER" id="PTHR30632">
    <property type="entry name" value="MOLYBDATE-BINDING PERIPLASMIC PROTEIN"/>
    <property type="match status" value="1"/>
</dbReference>